<dbReference type="GO" id="GO:0003964">
    <property type="term" value="F:RNA-directed DNA polymerase activity"/>
    <property type="evidence" value="ECO:0007669"/>
    <property type="project" value="UniProtKB-KW"/>
</dbReference>
<dbReference type="AlphaFoldDB" id="A0AAV1LH27"/>
<comment type="caution">
    <text evidence="10">The sequence shown here is derived from an EMBL/GenBank/DDBJ whole genome shotgun (WGS) entry which is preliminary data.</text>
</comment>
<evidence type="ECO:0000256" key="6">
    <source>
        <dbReference type="ARBA" id="ARBA00022801"/>
    </source>
</evidence>
<dbReference type="InterPro" id="IPR001584">
    <property type="entry name" value="Integrase_cat-core"/>
</dbReference>
<dbReference type="PROSITE" id="PS50994">
    <property type="entry name" value="INTEGRASE"/>
    <property type="match status" value="1"/>
</dbReference>
<gene>
    <name evidence="10" type="ORF">PARMNEM_LOCUS13907</name>
</gene>
<keyword evidence="3" id="KW-0548">Nucleotidyltransferase</keyword>
<keyword evidence="8" id="KW-1133">Transmembrane helix</keyword>
<keyword evidence="4" id="KW-0540">Nuclease</keyword>
<evidence type="ECO:0000256" key="4">
    <source>
        <dbReference type="ARBA" id="ARBA00022722"/>
    </source>
</evidence>
<evidence type="ECO:0000313" key="10">
    <source>
        <dbReference type="EMBL" id="CAK1594240.1"/>
    </source>
</evidence>
<keyword evidence="7" id="KW-0695">RNA-directed DNA polymerase</keyword>
<dbReference type="InterPro" id="IPR041588">
    <property type="entry name" value="Integrase_H2C2"/>
</dbReference>
<proteinExistence type="predicted"/>
<dbReference type="Gene3D" id="3.30.420.10">
    <property type="entry name" value="Ribonuclease H-like superfamily/Ribonuclease H"/>
    <property type="match status" value="1"/>
</dbReference>
<dbReference type="PANTHER" id="PTHR37984:SF5">
    <property type="entry name" value="PROTEIN NYNRIN-LIKE"/>
    <property type="match status" value="1"/>
</dbReference>
<accession>A0AAV1LH27</accession>
<dbReference type="FunFam" id="3.10.20.370:FF:000001">
    <property type="entry name" value="Retrovirus-related Pol polyprotein from transposon 17.6-like protein"/>
    <property type="match status" value="1"/>
</dbReference>
<evidence type="ECO:0000313" key="11">
    <source>
        <dbReference type="Proteomes" id="UP001314205"/>
    </source>
</evidence>
<dbReference type="EMBL" id="CAVLGL010000090">
    <property type="protein sequence ID" value="CAK1594240.1"/>
    <property type="molecule type" value="Genomic_DNA"/>
</dbReference>
<dbReference type="EC" id="2.7.7.49" evidence="1"/>
<dbReference type="GO" id="GO:0004519">
    <property type="term" value="F:endonuclease activity"/>
    <property type="evidence" value="ECO:0007669"/>
    <property type="project" value="UniProtKB-KW"/>
</dbReference>
<feature type="domain" description="Integrase catalytic" evidence="9">
    <location>
        <begin position="312"/>
        <end position="465"/>
    </location>
</feature>
<dbReference type="CDD" id="cd09274">
    <property type="entry name" value="RNase_HI_RT_Ty3"/>
    <property type="match status" value="1"/>
</dbReference>
<dbReference type="Proteomes" id="UP001314205">
    <property type="component" value="Unassembled WGS sequence"/>
</dbReference>
<dbReference type="GO" id="GO:0015074">
    <property type="term" value="P:DNA integration"/>
    <property type="evidence" value="ECO:0007669"/>
    <property type="project" value="InterPro"/>
</dbReference>
<dbReference type="Pfam" id="PF17921">
    <property type="entry name" value="Integrase_H2C2"/>
    <property type="match status" value="1"/>
</dbReference>
<dbReference type="InterPro" id="IPR012337">
    <property type="entry name" value="RNaseH-like_sf"/>
</dbReference>
<reference evidence="10 11" key="1">
    <citation type="submission" date="2023-11" db="EMBL/GenBank/DDBJ databases">
        <authorList>
            <person name="Hedman E."/>
            <person name="Englund M."/>
            <person name="Stromberg M."/>
            <person name="Nyberg Akerstrom W."/>
            <person name="Nylinder S."/>
            <person name="Jareborg N."/>
            <person name="Kallberg Y."/>
            <person name="Kronander E."/>
        </authorList>
    </citation>
    <scope>NUCLEOTIDE SEQUENCE [LARGE SCALE GENOMIC DNA]</scope>
</reference>
<dbReference type="Pfam" id="PF17917">
    <property type="entry name" value="RT_RNaseH"/>
    <property type="match status" value="1"/>
</dbReference>
<evidence type="ECO:0000259" key="9">
    <source>
        <dbReference type="PROSITE" id="PS50994"/>
    </source>
</evidence>
<keyword evidence="6" id="KW-0378">Hydrolase</keyword>
<dbReference type="InterPro" id="IPR050951">
    <property type="entry name" value="Retrovirus_Pol_polyprotein"/>
</dbReference>
<keyword evidence="11" id="KW-1185">Reference proteome</keyword>
<sequence length="1143" mass="132253">MIQESFSPWSAPVHLVPKKRDASGEMKYRMVIDYRRLNDITVDDKYPLPNITDIFDKLDQKYIDAFQKCKELLTNAPLLQYPDPDKPYVLTTDASTVALGAVSSQGTIGSDKPIAYASRTLSDTETRYSTIERELLAIIWAVKHFRPYLYGRKFTIYTDHRPLVWLYSLKEPNSKLTRWRLRLQEYDFDIVYKNGKQNSNADALSRIKLNAIDSDDSQSLELFKKGMVEFIECTERVIYVEDEKEQKEIILQHHEGKTCHRGIKETMSRIKRNYYWQNMQEAIAAVLNVCDACRKMKYERKPIKPLLQLTQTQNAPFQEVFMDLFSIESVYYLTLVDAFSKLGQAIEIPNRSAPEIVRALIKYFSIYGTPKKITSDPGSEFNNDLIKELMTMYNILLHITTPNNPNSTGIIERFHSTIIEIYRLAKYERKCTDAATVMSYSIIAYNHTIHSTTGLTPFEIVFGHTDSNSTFTANFEKCYTQQLLKDHAKRTRYLYNYISDKILEKKEKVREQKGGETDRNFRIGDVIYAKESNIRRSKDKPRYRKAVCQLKILNVLHRWCIIILTMVQKGWALQLRKLEKNPGILPVKLGRASLQIDNWLIIKTLNLEGIGSDLDFSILKYDEFVALIDVNKPYIHEFLAIRTHVGYLRDATIEKFRQLVPSKRFKRGIIDPLGSMIKIVTGNLDHDDAVRYDSLISKLNDNQIMSDKRITLVSKILDSFINSTETLHNNTLILDERLKRIERIVKFLITKEENSIYSTYVLGMFDMFLSYFRTINVILGEIETALAFSKVSVLHQAIFNSTELLNLLQSIAITENLLYPVNENNLVKLENCIKVKAFIKGNQITFILEVPLVGNKTYSYFKMYSLPIAIANKTIIVIPKYPYLLVKEKEYLPVPRACKQIALDNQFLCNTDDVLLHTEQRCVEQLMEFQSNLDACEQHTVDIEDPKIQRISHESWILYVRNHRILTRKCDNDVTHELLCGTYIITVDDFCEAEIGNIHFKYHQSSSDDLNYRISPMTNLPELKISKPPIGSEVSLKGINLDETKQLLQLVKLSKINLSENANAINVKSVSLGTWRSGLAIKKKKTIILYVILPIIFCIFIIIRHKLCVIKRNHRIPENADNFALEEGRVMDSTPHRVIQVRA</sequence>
<organism evidence="10 11">
    <name type="scientific">Parnassius mnemosyne</name>
    <name type="common">clouded apollo</name>
    <dbReference type="NCBI Taxonomy" id="213953"/>
    <lineage>
        <taxon>Eukaryota</taxon>
        <taxon>Metazoa</taxon>
        <taxon>Ecdysozoa</taxon>
        <taxon>Arthropoda</taxon>
        <taxon>Hexapoda</taxon>
        <taxon>Insecta</taxon>
        <taxon>Pterygota</taxon>
        <taxon>Neoptera</taxon>
        <taxon>Endopterygota</taxon>
        <taxon>Lepidoptera</taxon>
        <taxon>Glossata</taxon>
        <taxon>Ditrysia</taxon>
        <taxon>Papilionoidea</taxon>
        <taxon>Papilionidae</taxon>
        <taxon>Parnassiinae</taxon>
        <taxon>Parnassini</taxon>
        <taxon>Parnassius</taxon>
        <taxon>Driopa</taxon>
    </lineage>
</organism>
<evidence type="ECO:0000256" key="2">
    <source>
        <dbReference type="ARBA" id="ARBA00022679"/>
    </source>
</evidence>
<feature type="transmembrane region" description="Helical" evidence="8">
    <location>
        <begin position="1087"/>
        <end position="1103"/>
    </location>
</feature>
<keyword evidence="8" id="KW-0812">Transmembrane</keyword>
<evidence type="ECO:0000256" key="7">
    <source>
        <dbReference type="ARBA" id="ARBA00022918"/>
    </source>
</evidence>
<evidence type="ECO:0000256" key="5">
    <source>
        <dbReference type="ARBA" id="ARBA00022759"/>
    </source>
</evidence>
<dbReference type="InterPro" id="IPR043502">
    <property type="entry name" value="DNA/RNA_pol_sf"/>
</dbReference>
<dbReference type="GO" id="GO:0042575">
    <property type="term" value="C:DNA polymerase complex"/>
    <property type="evidence" value="ECO:0007669"/>
    <property type="project" value="UniProtKB-ARBA"/>
</dbReference>
<evidence type="ECO:0000256" key="8">
    <source>
        <dbReference type="SAM" id="Phobius"/>
    </source>
</evidence>
<protein>
    <recommendedName>
        <fullName evidence="1">RNA-directed DNA polymerase</fullName>
        <ecNumber evidence="1">2.7.7.49</ecNumber>
    </recommendedName>
</protein>
<evidence type="ECO:0000256" key="3">
    <source>
        <dbReference type="ARBA" id="ARBA00022695"/>
    </source>
</evidence>
<dbReference type="InterPro" id="IPR041373">
    <property type="entry name" value="RT_RNaseH"/>
</dbReference>
<dbReference type="Gene3D" id="3.10.20.370">
    <property type="match status" value="1"/>
</dbReference>
<dbReference type="PANTHER" id="PTHR37984">
    <property type="entry name" value="PROTEIN CBG26694"/>
    <property type="match status" value="1"/>
</dbReference>
<dbReference type="Gene3D" id="3.10.10.10">
    <property type="entry name" value="HIV Type 1 Reverse Transcriptase, subunit A, domain 1"/>
    <property type="match status" value="1"/>
</dbReference>
<dbReference type="Pfam" id="PF00665">
    <property type="entry name" value="rve"/>
    <property type="match status" value="1"/>
</dbReference>
<dbReference type="SUPFAM" id="SSF53098">
    <property type="entry name" value="Ribonuclease H-like"/>
    <property type="match status" value="1"/>
</dbReference>
<evidence type="ECO:0000256" key="1">
    <source>
        <dbReference type="ARBA" id="ARBA00012493"/>
    </source>
</evidence>
<dbReference type="GO" id="GO:0016787">
    <property type="term" value="F:hydrolase activity"/>
    <property type="evidence" value="ECO:0007669"/>
    <property type="project" value="UniProtKB-KW"/>
</dbReference>
<name>A0AAV1LH27_9NEOP</name>
<dbReference type="SUPFAM" id="SSF56672">
    <property type="entry name" value="DNA/RNA polymerases"/>
    <property type="match status" value="1"/>
</dbReference>
<dbReference type="GO" id="GO:0003676">
    <property type="term" value="F:nucleic acid binding"/>
    <property type="evidence" value="ECO:0007669"/>
    <property type="project" value="InterPro"/>
</dbReference>
<dbReference type="InterPro" id="IPR036397">
    <property type="entry name" value="RNaseH_sf"/>
</dbReference>
<dbReference type="Gene3D" id="1.10.340.70">
    <property type="match status" value="1"/>
</dbReference>
<keyword evidence="5" id="KW-0255">Endonuclease</keyword>
<keyword evidence="8" id="KW-0472">Membrane</keyword>
<keyword evidence="2" id="KW-0808">Transferase</keyword>